<dbReference type="EMBL" id="LN679170">
    <property type="protein sequence ID" value="CEL62809.1"/>
    <property type="molecule type" value="Genomic_DNA"/>
</dbReference>
<evidence type="ECO:0000256" key="1">
    <source>
        <dbReference type="ARBA" id="ARBA00006328"/>
    </source>
</evidence>
<dbReference type="Pfam" id="PF05368">
    <property type="entry name" value="NmrA"/>
    <property type="match status" value="1"/>
</dbReference>
<dbReference type="InterPro" id="IPR008030">
    <property type="entry name" value="NmrA-like"/>
</dbReference>
<proteinExistence type="inferred from homology"/>
<keyword evidence="2" id="KW-0521">NADP</keyword>
<accession>A0A0B7G127</accession>
<reference evidence="4 5" key="1">
    <citation type="submission" date="2014-11" db="EMBL/GenBank/DDBJ databases">
        <authorList>
            <person name="Wibberg Daniel"/>
        </authorList>
    </citation>
    <scope>NUCLEOTIDE SEQUENCE [LARGE SCALE GENOMIC DNA]</scope>
    <source>
        <strain evidence="4">Rhizoctonia solani AG1-IB 7/3/14</strain>
    </source>
</reference>
<dbReference type="InterPro" id="IPR051164">
    <property type="entry name" value="NmrA-like_oxidored"/>
</dbReference>
<protein>
    <submittedName>
        <fullName evidence="4">NmrA-like family domain-containing protein 1</fullName>
    </submittedName>
</protein>
<evidence type="ECO:0000313" key="5">
    <source>
        <dbReference type="Proteomes" id="UP000059188"/>
    </source>
</evidence>
<comment type="similarity">
    <text evidence="1">Belongs to the NmrA-type oxidoreductase family.</text>
</comment>
<gene>
    <name evidence="4" type="ORF">RSOLAG1IB_10493</name>
</gene>
<evidence type="ECO:0000256" key="2">
    <source>
        <dbReference type="ARBA" id="ARBA00022857"/>
    </source>
</evidence>
<dbReference type="PANTHER" id="PTHR42748:SF7">
    <property type="entry name" value="NMRA LIKE REDOX SENSOR 1-RELATED"/>
    <property type="match status" value="1"/>
</dbReference>
<sequence length="320" mass="35360">MPTAQDPLVVVCGATGSQGSSVAQYLIRDGGYKVRALTRNQDSEKAKGNSSTQGAEVVQCDLTKEEQVKAALAGAYAVFGLTNFWEHGEDSEVRQGINLADAAKSAGVQHFVWSSCPHIDGEAPRHWESKAKVNEYLHEIGVPTTTYGSFLTESFINSHGHHSVFPSFYYQNLWMFFPPKQQPDGSLILDWIFPNDVQIPSFSVDDLGAWVKIVLKNPGTWIGKEIKLCSEVLTPRDYSVKLSSGLGIEVSRKEVSIAEFEALRPHVPIDIWLNIKGFLDNPHLMTEGIETSKQLFPELQNLEGFSKKHKDKLLAAAVSS</sequence>
<evidence type="ECO:0000313" key="4">
    <source>
        <dbReference type="EMBL" id="CEL62809.1"/>
    </source>
</evidence>
<dbReference type="SUPFAM" id="SSF51735">
    <property type="entry name" value="NAD(P)-binding Rossmann-fold domains"/>
    <property type="match status" value="1"/>
</dbReference>
<dbReference type="GO" id="GO:0005634">
    <property type="term" value="C:nucleus"/>
    <property type="evidence" value="ECO:0007669"/>
    <property type="project" value="TreeGrafter"/>
</dbReference>
<dbReference type="STRING" id="1108050.A0A0B7G127"/>
<evidence type="ECO:0000259" key="3">
    <source>
        <dbReference type="Pfam" id="PF05368"/>
    </source>
</evidence>
<name>A0A0B7G127_THACB</name>
<dbReference type="AlphaFoldDB" id="A0A0B7G127"/>
<dbReference type="PANTHER" id="PTHR42748">
    <property type="entry name" value="NITROGEN METABOLITE REPRESSION PROTEIN NMRA FAMILY MEMBER"/>
    <property type="match status" value="1"/>
</dbReference>
<keyword evidence="5" id="KW-1185">Reference proteome</keyword>
<dbReference type="OrthoDB" id="419598at2759"/>
<dbReference type="Gene3D" id="3.90.25.10">
    <property type="entry name" value="UDP-galactose 4-epimerase, domain 1"/>
    <property type="match status" value="1"/>
</dbReference>
<dbReference type="Gene3D" id="3.40.50.720">
    <property type="entry name" value="NAD(P)-binding Rossmann-like Domain"/>
    <property type="match status" value="1"/>
</dbReference>
<feature type="domain" description="NmrA-like" evidence="3">
    <location>
        <begin position="8"/>
        <end position="292"/>
    </location>
</feature>
<dbReference type="CDD" id="cd05251">
    <property type="entry name" value="NmrA_like_SDR_a"/>
    <property type="match status" value="1"/>
</dbReference>
<organism evidence="4 5">
    <name type="scientific">Thanatephorus cucumeris (strain AG1-IB / isolate 7/3/14)</name>
    <name type="common">Lettuce bottom rot fungus</name>
    <name type="synonym">Rhizoctonia solani</name>
    <dbReference type="NCBI Taxonomy" id="1108050"/>
    <lineage>
        <taxon>Eukaryota</taxon>
        <taxon>Fungi</taxon>
        <taxon>Dikarya</taxon>
        <taxon>Basidiomycota</taxon>
        <taxon>Agaricomycotina</taxon>
        <taxon>Agaricomycetes</taxon>
        <taxon>Cantharellales</taxon>
        <taxon>Ceratobasidiaceae</taxon>
        <taxon>Rhizoctonia</taxon>
        <taxon>Rhizoctonia solani AG-1</taxon>
    </lineage>
</organism>
<dbReference type="Proteomes" id="UP000059188">
    <property type="component" value="Unassembled WGS sequence"/>
</dbReference>
<dbReference type="InterPro" id="IPR036291">
    <property type="entry name" value="NAD(P)-bd_dom_sf"/>
</dbReference>